<proteinExistence type="predicted"/>
<dbReference type="Proteomes" id="UP001519460">
    <property type="component" value="Unassembled WGS sequence"/>
</dbReference>
<reference evidence="2 3" key="1">
    <citation type="journal article" date="2023" name="Sci. Data">
        <title>Genome assembly of the Korean intertidal mud-creeper Batillaria attramentaria.</title>
        <authorList>
            <person name="Patra A.K."/>
            <person name="Ho P.T."/>
            <person name="Jun S."/>
            <person name="Lee S.J."/>
            <person name="Kim Y."/>
            <person name="Won Y.J."/>
        </authorList>
    </citation>
    <scope>NUCLEOTIDE SEQUENCE [LARGE SCALE GENOMIC DNA]</scope>
    <source>
        <strain evidence="2">Wonlab-2016</strain>
    </source>
</reference>
<evidence type="ECO:0000313" key="2">
    <source>
        <dbReference type="EMBL" id="KAK7506520.1"/>
    </source>
</evidence>
<gene>
    <name evidence="2" type="ORF">BaRGS_00001995</name>
</gene>
<feature type="non-terminal residue" evidence="2">
    <location>
        <position position="1"/>
    </location>
</feature>
<evidence type="ECO:0000256" key="1">
    <source>
        <dbReference type="SAM" id="MobiDB-lite"/>
    </source>
</evidence>
<sequence>QRRLEPSRDEHERRLVVPRAGQSSFVQRGSASPDITCNPREWLDKSFSGNNYTTGTHLKYVFMNGKEQLGVKPYNKHSIIFITT</sequence>
<feature type="compositionally biased region" description="Polar residues" evidence="1">
    <location>
        <begin position="21"/>
        <end position="32"/>
    </location>
</feature>
<dbReference type="AlphaFoldDB" id="A0ABD0M4V3"/>
<feature type="compositionally biased region" description="Basic and acidic residues" evidence="1">
    <location>
        <begin position="1"/>
        <end position="15"/>
    </location>
</feature>
<feature type="region of interest" description="Disordered" evidence="1">
    <location>
        <begin position="1"/>
        <end position="32"/>
    </location>
</feature>
<evidence type="ECO:0000313" key="3">
    <source>
        <dbReference type="Proteomes" id="UP001519460"/>
    </source>
</evidence>
<name>A0ABD0M4V3_9CAEN</name>
<accession>A0ABD0M4V3</accession>
<protein>
    <submittedName>
        <fullName evidence="2">Uncharacterized protein</fullName>
    </submittedName>
</protein>
<dbReference type="EMBL" id="JACVVK020000006">
    <property type="protein sequence ID" value="KAK7506520.1"/>
    <property type="molecule type" value="Genomic_DNA"/>
</dbReference>
<organism evidence="2 3">
    <name type="scientific">Batillaria attramentaria</name>
    <dbReference type="NCBI Taxonomy" id="370345"/>
    <lineage>
        <taxon>Eukaryota</taxon>
        <taxon>Metazoa</taxon>
        <taxon>Spiralia</taxon>
        <taxon>Lophotrochozoa</taxon>
        <taxon>Mollusca</taxon>
        <taxon>Gastropoda</taxon>
        <taxon>Caenogastropoda</taxon>
        <taxon>Sorbeoconcha</taxon>
        <taxon>Cerithioidea</taxon>
        <taxon>Batillariidae</taxon>
        <taxon>Batillaria</taxon>
    </lineage>
</organism>
<comment type="caution">
    <text evidence="2">The sequence shown here is derived from an EMBL/GenBank/DDBJ whole genome shotgun (WGS) entry which is preliminary data.</text>
</comment>
<keyword evidence="3" id="KW-1185">Reference proteome</keyword>